<dbReference type="EMBL" id="CP064936">
    <property type="protein sequence ID" value="QQA02284.1"/>
    <property type="molecule type" value="Genomic_DNA"/>
</dbReference>
<evidence type="ECO:0000313" key="3">
    <source>
        <dbReference type="Proteomes" id="UP000595224"/>
    </source>
</evidence>
<keyword evidence="2" id="KW-0067">ATP-binding</keyword>
<feature type="domain" description="DUF4143" evidence="1">
    <location>
        <begin position="76"/>
        <end position="170"/>
    </location>
</feature>
<gene>
    <name evidence="2" type="ORF">IWA51_12230</name>
</gene>
<name>A0A7T3RFT8_9SPIR</name>
<dbReference type="InterPro" id="IPR025420">
    <property type="entry name" value="DUF4143"/>
</dbReference>
<dbReference type="PANTHER" id="PTHR33295:SF18">
    <property type="entry name" value="AAA+ ATPASE DOMAIN-CONTAINING PROTEIN"/>
    <property type="match status" value="1"/>
</dbReference>
<reference evidence="2 3" key="1">
    <citation type="submission" date="2020-11" db="EMBL/GenBank/DDBJ databases">
        <title>Treponema Peruensis nv. sp., first commensal Treponema isolated from human feces.</title>
        <authorList>
            <person name="Belkhou C."/>
            <person name="Raes J."/>
        </authorList>
    </citation>
    <scope>NUCLEOTIDE SEQUENCE [LARGE SCALE GENOMIC DNA]</scope>
    <source>
        <strain evidence="2 3">RCC2812</strain>
    </source>
</reference>
<keyword evidence="3" id="KW-1185">Reference proteome</keyword>
<keyword evidence="2" id="KW-0547">Nucleotide-binding</keyword>
<dbReference type="GO" id="GO:0005524">
    <property type="term" value="F:ATP binding"/>
    <property type="evidence" value="ECO:0007669"/>
    <property type="project" value="UniProtKB-KW"/>
</dbReference>
<dbReference type="Proteomes" id="UP000595224">
    <property type="component" value="Chromosome"/>
</dbReference>
<proteinExistence type="predicted"/>
<dbReference type="KEGG" id="tper:IWA51_12230"/>
<dbReference type="AlphaFoldDB" id="A0A7T3RFT8"/>
<evidence type="ECO:0000259" key="1">
    <source>
        <dbReference type="Pfam" id="PF13635"/>
    </source>
</evidence>
<dbReference type="PANTHER" id="PTHR33295">
    <property type="entry name" value="ATPASE"/>
    <property type="match status" value="1"/>
</dbReference>
<evidence type="ECO:0000313" key="2">
    <source>
        <dbReference type="EMBL" id="QQA02284.1"/>
    </source>
</evidence>
<protein>
    <submittedName>
        <fullName evidence="2">ATP-binding protein</fullName>
    </submittedName>
</protein>
<organism evidence="2 3">
    <name type="scientific">Treponema peruense</name>
    <dbReference type="NCBI Taxonomy" id="2787628"/>
    <lineage>
        <taxon>Bacteria</taxon>
        <taxon>Pseudomonadati</taxon>
        <taxon>Spirochaetota</taxon>
        <taxon>Spirochaetia</taxon>
        <taxon>Spirochaetales</taxon>
        <taxon>Treponemataceae</taxon>
        <taxon>Treponema</taxon>
    </lineage>
</organism>
<dbReference type="Pfam" id="PF13635">
    <property type="entry name" value="DUF4143"/>
    <property type="match status" value="1"/>
</dbReference>
<sequence>MNFILVKTFNYFTCSCADCFFKQINRWTIGIFFNFQYSFHKRSPSVFIFFSKENYTLDRPLFLCLLRQSTTFDYNSFLITKSRRYDVKGKKYISSPQKYYFTDVGLRNARLNFRQFEETHLMENVIFNELLIRGYNVDVGMVEENIMNKDKTKTQRQLEIDFVCNLVSKRLYIQSALSLPDKEKLQQEERSLVKTKDSFKKIIIAKDNPTHYTEDGILILNLFDFLLNENSLDQI</sequence>
<accession>A0A7T3RFT8</accession>